<feature type="region of interest" description="Disordered" evidence="9">
    <location>
        <begin position="414"/>
        <end position="448"/>
    </location>
</feature>
<gene>
    <name evidence="10" type="ORF">OBBRIDRAFT_767050</name>
</gene>
<dbReference type="Proteomes" id="UP000250043">
    <property type="component" value="Unassembled WGS sequence"/>
</dbReference>
<dbReference type="InterPro" id="IPR008728">
    <property type="entry name" value="Elongator_complex_protein_4"/>
</dbReference>
<evidence type="ECO:0000256" key="6">
    <source>
        <dbReference type="ARBA" id="ARBA00022490"/>
    </source>
</evidence>
<evidence type="ECO:0000256" key="4">
    <source>
        <dbReference type="ARBA" id="ARBA00007573"/>
    </source>
</evidence>
<keyword evidence="6" id="KW-0963">Cytoplasm</keyword>
<dbReference type="AlphaFoldDB" id="A0A8E2J6N4"/>
<feature type="region of interest" description="Disordered" evidence="9">
    <location>
        <begin position="1"/>
        <end position="29"/>
    </location>
</feature>
<dbReference type="GO" id="GO:0005737">
    <property type="term" value="C:cytoplasm"/>
    <property type="evidence" value="ECO:0007669"/>
    <property type="project" value="UniProtKB-SubCell"/>
</dbReference>
<evidence type="ECO:0000256" key="5">
    <source>
        <dbReference type="ARBA" id="ARBA00020265"/>
    </source>
</evidence>
<feature type="compositionally biased region" description="Basic residues" evidence="9">
    <location>
        <begin position="428"/>
        <end position="437"/>
    </location>
</feature>
<dbReference type="InterPro" id="IPR027417">
    <property type="entry name" value="P-loop_NTPase"/>
</dbReference>
<name>A0A8E2J6N4_9APHY</name>
<feature type="compositionally biased region" description="Polar residues" evidence="9">
    <location>
        <begin position="380"/>
        <end position="392"/>
    </location>
</feature>
<evidence type="ECO:0000256" key="1">
    <source>
        <dbReference type="ARBA" id="ARBA00004123"/>
    </source>
</evidence>
<evidence type="ECO:0000313" key="10">
    <source>
        <dbReference type="EMBL" id="OCH95780.1"/>
    </source>
</evidence>
<proteinExistence type="inferred from homology"/>
<dbReference type="OrthoDB" id="289162at2759"/>
<evidence type="ECO:0000313" key="11">
    <source>
        <dbReference type="Proteomes" id="UP000250043"/>
    </source>
</evidence>
<dbReference type="CDD" id="cd19494">
    <property type="entry name" value="Elp4"/>
    <property type="match status" value="1"/>
</dbReference>
<evidence type="ECO:0000256" key="8">
    <source>
        <dbReference type="ARBA" id="ARBA00023242"/>
    </source>
</evidence>
<dbReference type="GO" id="GO:0008023">
    <property type="term" value="C:transcription elongation factor complex"/>
    <property type="evidence" value="ECO:0007669"/>
    <property type="project" value="TreeGrafter"/>
</dbReference>
<accession>A0A8E2J6N4</accession>
<dbReference type="PANTHER" id="PTHR12896">
    <property type="entry name" value="PAX6 NEIGHBOR PROTEIN PAXNEB"/>
    <property type="match status" value="1"/>
</dbReference>
<protein>
    <recommendedName>
        <fullName evidence="5">Elongator complex protein 4</fullName>
    </recommendedName>
</protein>
<evidence type="ECO:0000256" key="2">
    <source>
        <dbReference type="ARBA" id="ARBA00004496"/>
    </source>
</evidence>
<dbReference type="PANTHER" id="PTHR12896:SF1">
    <property type="entry name" value="ELONGATOR COMPLEX PROTEIN 4"/>
    <property type="match status" value="1"/>
</dbReference>
<sequence>MSSFRRKTTSKSSSVPTGTRVSPGSTSTIVTSTGIPSLDDILGGGLPLSCSLLVLAPDAHSAYGELVQKYFVAQGLAAGQRICVIDSHAKDFLAECMWTPTGTLGQTAAADEEEDERKDEGDAKIKIAWRYEQMKQFRTTVPTSPQSAEDYCRVFDLTCRVPESVLATARKNGQIIELDVSSGFDSGPRKILGDLAGILADDAKETTSPKPLRVCIPSLGSFQWGDVSTQEICQFLHGLRTLLRRYPHACASVSLPPHLCLESWGGSGWIQKLGWLSDASITLSAFTADPSLSAMFSSHHGFVHIHSLPSPHTLLPSSDKFSTLRGLSSSGENNLAFKCMRKRFVIETLHLDLEGGVGDRRTTPATNTLVLESAVHTHGATPSSAADGSEASTKGGAAVEVRIEQLEAAIDTVTVTEPKQEQPESAFKKSKAKKKVAFHSDRPDLYDF</sequence>
<dbReference type="EMBL" id="KV722334">
    <property type="protein sequence ID" value="OCH95780.1"/>
    <property type="molecule type" value="Genomic_DNA"/>
</dbReference>
<dbReference type="GO" id="GO:0002098">
    <property type="term" value="P:tRNA wobble uridine modification"/>
    <property type="evidence" value="ECO:0007669"/>
    <property type="project" value="InterPro"/>
</dbReference>
<keyword evidence="11" id="KW-1185">Reference proteome</keyword>
<reference evidence="10 11" key="1">
    <citation type="submission" date="2016-07" db="EMBL/GenBank/DDBJ databases">
        <title>Draft genome of the white-rot fungus Obba rivulosa 3A-2.</title>
        <authorList>
            <consortium name="DOE Joint Genome Institute"/>
            <person name="Miettinen O."/>
            <person name="Riley R."/>
            <person name="Acob R."/>
            <person name="Barry K."/>
            <person name="Cullen D."/>
            <person name="De Vries R."/>
            <person name="Hainaut M."/>
            <person name="Hatakka A."/>
            <person name="Henrissat B."/>
            <person name="Hilden K."/>
            <person name="Kuo R."/>
            <person name="Labutti K."/>
            <person name="Lipzen A."/>
            <person name="Makela M.R."/>
            <person name="Sandor L."/>
            <person name="Spatafora J.W."/>
            <person name="Grigoriev I.V."/>
            <person name="Hibbett D.S."/>
        </authorList>
    </citation>
    <scope>NUCLEOTIDE SEQUENCE [LARGE SCALE GENOMIC DNA]</scope>
    <source>
        <strain evidence="10 11">3A-2</strain>
    </source>
</reference>
<comment type="pathway">
    <text evidence="3">tRNA modification; 5-methoxycarbonylmethyl-2-thiouridine-tRNA biosynthesis.</text>
</comment>
<dbReference type="Pfam" id="PF05625">
    <property type="entry name" value="PAXNEB"/>
    <property type="match status" value="1"/>
</dbReference>
<evidence type="ECO:0000256" key="9">
    <source>
        <dbReference type="SAM" id="MobiDB-lite"/>
    </source>
</evidence>
<comment type="subcellular location">
    <subcellularLocation>
        <location evidence="2">Cytoplasm</location>
    </subcellularLocation>
    <subcellularLocation>
        <location evidence="1">Nucleus</location>
    </subcellularLocation>
</comment>
<dbReference type="GO" id="GO:0033588">
    <property type="term" value="C:elongator holoenzyme complex"/>
    <property type="evidence" value="ECO:0007669"/>
    <property type="project" value="InterPro"/>
</dbReference>
<evidence type="ECO:0000256" key="3">
    <source>
        <dbReference type="ARBA" id="ARBA00005043"/>
    </source>
</evidence>
<evidence type="ECO:0000256" key="7">
    <source>
        <dbReference type="ARBA" id="ARBA00022694"/>
    </source>
</evidence>
<keyword evidence="8" id="KW-0539">Nucleus</keyword>
<feature type="region of interest" description="Disordered" evidence="9">
    <location>
        <begin position="376"/>
        <end position="396"/>
    </location>
</feature>
<comment type="similarity">
    <text evidence="4">Belongs to the ELP4 family.</text>
</comment>
<dbReference type="Gene3D" id="3.40.50.300">
    <property type="entry name" value="P-loop containing nucleotide triphosphate hydrolases"/>
    <property type="match status" value="1"/>
</dbReference>
<feature type="compositionally biased region" description="Basic and acidic residues" evidence="9">
    <location>
        <begin position="438"/>
        <end position="448"/>
    </location>
</feature>
<dbReference type="UniPathway" id="UPA00988"/>
<organism evidence="10 11">
    <name type="scientific">Obba rivulosa</name>
    <dbReference type="NCBI Taxonomy" id="1052685"/>
    <lineage>
        <taxon>Eukaryota</taxon>
        <taxon>Fungi</taxon>
        <taxon>Dikarya</taxon>
        <taxon>Basidiomycota</taxon>
        <taxon>Agaricomycotina</taxon>
        <taxon>Agaricomycetes</taxon>
        <taxon>Polyporales</taxon>
        <taxon>Gelatoporiaceae</taxon>
        <taxon>Obba</taxon>
    </lineage>
</organism>
<keyword evidence="7" id="KW-0819">tRNA processing</keyword>